<dbReference type="CDD" id="cd23369">
    <property type="entry name" value="beta-trefoil_STI_AtKTI6-like"/>
    <property type="match status" value="1"/>
</dbReference>
<keyword evidence="1" id="KW-0732">Signal</keyword>
<dbReference type="GO" id="GO:0004866">
    <property type="term" value="F:endopeptidase inhibitor activity"/>
    <property type="evidence" value="ECO:0007669"/>
    <property type="project" value="InterPro"/>
</dbReference>
<dbReference type="InterPro" id="IPR011065">
    <property type="entry name" value="Kunitz_inhibitor_STI-like_sf"/>
</dbReference>
<evidence type="ECO:0000256" key="1">
    <source>
        <dbReference type="SAM" id="SignalP"/>
    </source>
</evidence>
<feature type="chain" id="PRO_5001821521" evidence="1">
    <location>
        <begin position="22"/>
        <end position="230"/>
    </location>
</feature>
<dbReference type="SUPFAM" id="SSF50386">
    <property type="entry name" value="STI-like"/>
    <property type="match status" value="1"/>
</dbReference>
<accession>A0A087G3B6</accession>
<sequence>MKAAITFIILAVITASVRVLGEEKKVLDINGDPVIIGKPYYIKPVYDFGEGVRLSFFRPDLEHPCPQLAVLSGSPLISPREPVAFYTEESVHTQEFGGFVYESTQLLFDFQRMDDFCPGQTGHWKLNHLSEDLYPQITGKGHTDQGSDPFEIKKWKGRYLIYYYESDVRVRKHRIGEEIIYYLEVSPSGDLFQVDFVPVTVDTTLSVKRSVFNRMASNGTKVSNRKYLMS</sequence>
<dbReference type="SMART" id="SM00452">
    <property type="entry name" value="STI"/>
    <property type="match status" value="1"/>
</dbReference>
<dbReference type="PROSITE" id="PS00283">
    <property type="entry name" value="SOYBEAN_KUNITZ"/>
    <property type="match status" value="1"/>
</dbReference>
<dbReference type="MEROPS" id="I03.026"/>
<name>A0A087G3B6_ARAAL</name>
<feature type="signal peptide" evidence="1">
    <location>
        <begin position="1"/>
        <end position="21"/>
    </location>
</feature>
<dbReference type="Pfam" id="PF00197">
    <property type="entry name" value="Kunitz_legume"/>
    <property type="match status" value="1"/>
</dbReference>
<dbReference type="AlphaFoldDB" id="A0A087G3B6"/>
<proteinExistence type="predicted"/>
<dbReference type="InterPro" id="IPR002160">
    <property type="entry name" value="Prot_inh_Kunz-lg"/>
</dbReference>
<evidence type="ECO:0000313" key="3">
    <source>
        <dbReference type="Proteomes" id="UP000029120"/>
    </source>
</evidence>
<protein>
    <submittedName>
        <fullName evidence="2">Uncharacterized protein</fullName>
    </submittedName>
</protein>
<dbReference type="Gramene" id="KFK24368">
    <property type="protein sequence ID" value="KFK24368"/>
    <property type="gene ID" value="AALP_AAs75074U000100"/>
</dbReference>
<keyword evidence="3" id="KW-1185">Reference proteome</keyword>
<dbReference type="PANTHER" id="PTHR33107">
    <property type="entry name" value="KUNITZ TRYPSIN INHIBITOR 2"/>
    <property type="match status" value="1"/>
</dbReference>
<dbReference type="Proteomes" id="UP000029120">
    <property type="component" value="Unassembled WGS sequence"/>
</dbReference>
<evidence type="ECO:0000313" key="2">
    <source>
        <dbReference type="EMBL" id="KFK24368.1"/>
    </source>
</evidence>
<gene>
    <name evidence="2" type="ORF">AALP_AAs75074U000100</name>
</gene>
<dbReference type="EMBL" id="KL969310">
    <property type="protein sequence ID" value="KFK24368.1"/>
    <property type="molecule type" value="Genomic_DNA"/>
</dbReference>
<reference evidence="3" key="1">
    <citation type="journal article" date="2015" name="Nat. Plants">
        <title>Genome expansion of Arabis alpina linked with retrotransposition and reduced symmetric DNA methylation.</title>
        <authorList>
            <person name="Willing E.M."/>
            <person name="Rawat V."/>
            <person name="Mandakova T."/>
            <person name="Maumus F."/>
            <person name="James G.V."/>
            <person name="Nordstroem K.J."/>
            <person name="Becker C."/>
            <person name="Warthmann N."/>
            <person name="Chica C."/>
            <person name="Szarzynska B."/>
            <person name="Zytnicki M."/>
            <person name="Albani M.C."/>
            <person name="Kiefer C."/>
            <person name="Bergonzi S."/>
            <person name="Castaings L."/>
            <person name="Mateos J.L."/>
            <person name="Berns M.C."/>
            <person name="Bujdoso N."/>
            <person name="Piofczyk T."/>
            <person name="de Lorenzo L."/>
            <person name="Barrero-Sicilia C."/>
            <person name="Mateos I."/>
            <person name="Piednoel M."/>
            <person name="Hagmann J."/>
            <person name="Chen-Min-Tao R."/>
            <person name="Iglesias-Fernandez R."/>
            <person name="Schuster S.C."/>
            <person name="Alonso-Blanco C."/>
            <person name="Roudier F."/>
            <person name="Carbonero P."/>
            <person name="Paz-Ares J."/>
            <person name="Davis S.J."/>
            <person name="Pecinka A."/>
            <person name="Quesneville H."/>
            <person name="Colot V."/>
            <person name="Lysak M.A."/>
            <person name="Weigel D."/>
            <person name="Coupland G."/>
            <person name="Schneeberger K."/>
        </authorList>
    </citation>
    <scope>NUCLEOTIDE SEQUENCE [LARGE SCALE GENOMIC DNA]</scope>
    <source>
        <strain evidence="3">cv. Pajares</strain>
    </source>
</reference>
<dbReference type="OrthoDB" id="1043099at2759"/>
<dbReference type="PANTHER" id="PTHR33107:SF35">
    <property type="entry name" value="KUNITZ TRYPSIN INHIBITOR 6-RELATED"/>
    <property type="match status" value="1"/>
</dbReference>
<dbReference type="Gene3D" id="2.80.10.50">
    <property type="match status" value="1"/>
</dbReference>
<organism evidence="2 3">
    <name type="scientific">Arabis alpina</name>
    <name type="common">Alpine rock-cress</name>
    <dbReference type="NCBI Taxonomy" id="50452"/>
    <lineage>
        <taxon>Eukaryota</taxon>
        <taxon>Viridiplantae</taxon>
        <taxon>Streptophyta</taxon>
        <taxon>Embryophyta</taxon>
        <taxon>Tracheophyta</taxon>
        <taxon>Spermatophyta</taxon>
        <taxon>Magnoliopsida</taxon>
        <taxon>eudicotyledons</taxon>
        <taxon>Gunneridae</taxon>
        <taxon>Pentapetalae</taxon>
        <taxon>rosids</taxon>
        <taxon>malvids</taxon>
        <taxon>Brassicales</taxon>
        <taxon>Brassicaceae</taxon>
        <taxon>Arabideae</taxon>
        <taxon>Arabis</taxon>
    </lineage>
</organism>